<feature type="compositionally biased region" description="Basic and acidic residues" evidence="2">
    <location>
        <begin position="396"/>
        <end position="427"/>
    </location>
</feature>
<protein>
    <recommendedName>
        <fullName evidence="7">R3H domain protein</fullName>
    </recommendedName>
</protein>
<feature type="compositionally biased region" description="Polar residues" evidence="2">
    <location>
        <begin position="48"/>
        <end position="69"/>
    </location>
</feature>
<feature type="domain" description="R3H" evidence="3">
    <location>
        <begin position="260"/>
        <end position="323"/>
    </location>
</feature>
<dbReference type="RefSeq" id="XP_026602576.1">
    <property type="nucleotide sequence ID" value="XM_026748272.1"/>
</dbReference>
<feature type="compositionally biased region" description="Polar residues" evidence="2">
    <location>
        <begin position="123"/>
        <end position="143"/>
    </location>
</feature>
<comment type="caution">
    <text evidence="5">The sequence shown here is derived from an EMBL/GenBank/DDBJ whole genome shotgun (WGS) entry which is preliminary data.</text>
</comment>
<dbReference type="GeneID" id="38116626"/>
<feature type="domain" description="SUZ" evidence="4">
    <location>
        <begin position="324"/>
        <end position="423"/>
    </location>
</feature>
<evidence type="ECO:0000256" key="2">
    <source>
        <dbReference type="SAM" id="MobiDB-lite"/>
    </source>
</evidence>
<sequence length="804" mass="86781">MTSKTSPGDGHRLSFAKIAALPPPLKSEAPPASDEKDESRPLEEPSFSEPQNPVSASFSHESPTSITTQAIALDQDMDSVSKAVQAVNLIEGNTHESPGFSEETHGNGSLRREDSFEDDRTHLSNSSTKPTSFDSKSMASVTTFAMDEKDSLRPDDSASVQAIDEEESLSGHASGAPNSLTGSDSGARFRDVQRNRGPLHNPISIFSDVPPRANGAITADSGDNSFVVSNPDPYSGRPIHGFPSEPDEKLLEAMKSPKDRLLILQLEEKVRSFIQDSREQSLELPPSNAFGRLLAHKLGDYYHLTHFVDNNVTSVRLHRTPFCRLPTPLSLIHAATNSGPPPTAPAMKIMRRTDGERPSTEGSIAASSSPSKPTSEAGDSGNDAEHGGSSAGATPAKDRMSLSREEREAKYQEVRERIFRDFSESKTPEMNGEANINMSRSSSTSGRKKTHRQKTPHDDSFEARSQFNAYYPGMQYTNGSMPYNMGMQDPSFQSQPYMVGPGVVPTNVGGYMPSQNGMMYPGQVNINTGSPYTMPLSPQMGTSSTWQSGPSAQQLPYTGYPINRSPAMPSAKPVAPLSNYPLSSNVQFQGTPAGWSSPPYQGAYPQATQRNQPQAPVPWPTYQTQPLTTAAYPYTQYPGQPLNTGLSNHSGSHPLPGSFNRSHFNPQTRSFVPGGTAGPVRHSNKNSPSSVGSYPNIQSSAQPQWTGYPDINSKNPEQIGANLNRGQLPGGKDSIAKWGTPSHLPPKPPPSEVQSDYEIKHRNVNSANHSYPSNAIQHPQNGPLVVSGGTGVSRPSQQRAALEP</sequence>
<dbReference type="PANTHER" id="PTHR15672:SF8">
    <property type="entry name" value="PROTEIN ENCORE"/>
    <property type="match status" value="1"/>
</dbReference>
<dbReference type="EMBL" id="PVWQ01000007">
    <property type="protein sequence ID" value="RDW76264.1"/>
    <property type="molecule type" value="Genomic_DNA"/>
</dbReference>
<dbReference type="STRING" id="1810919.A0A3D8RQW0"/>
<feature type="region of interest" description="Disordered" evidence="2">
    <location>
        <begin position="643"/>
        <end position="804"/>
    </location>
</feature>
<dbReference type="Proteomes" id="UP000256690">
    <property type="component" value="Unassembled WGS sequence"/>
</dbReference>
<dbReference type="Gene3D" id="3.30.1370.50">
    <property type="entry name" value="R3H-like domain"/>
    <property type="match status" value="1"/>
</dbReference>
<dbReference type="Pfam" id="PF12752">
    <property type="entry name" value="SUZ"/>
    <property type="match status" value="1"/>
</dbReference>
<dbReference type="PANTHER" id="PTHR15672">
    <property type="entry name" value="CAMP-REGULATED PHOSPHOPROTEIN 21 RELATED R3H DOMAIN CONTAINING PROTEIN"/>
    <property type="match status" value="1"/>
</dbReference>
<gene>
    <name evidence="5" type="ORF">DSM5745_06256</name>
</gene>
<keyword evidence="6" id="KW-1185">Reference proteome</keyword>
<feature type="compositionally biased region" description="Basic and acidic residues" evidence="2">
    <location>
        <begin position="33"/>
        <end position="43"/>
    </location>
</feature>
<dbReference type="InterPro" id="IPR036867">
    <property type="entry name" value="R3H_dom_sf"/>
</dbReference>
<name>A0A3D8RQW0_9EURO</name>
<feature type="compositionally biased region" description="Basic and acidic residues" evidence="2">
    <location>
        <begin position="102"/>
        <end position="122"/>
    </location>
</feature>
<evidence type="ECO:0000313" key="6">
    <source>
        <dbReference type="Proteomes" id="UP000256690"/>
    </source>
</evidence>
<accession>A0A3D8RQW0</accession>
<feature type="region of interest" description="Disordered" evidence="2">
    <location>
        <begin position="353"/>
        <end position="459"/>
    </location>
</feature>
<feature type="compositionally biased region" description="Polar residues" evidence="2">
    <location>
        <begin position="764"/>
        <end position="780"/>
    </location>
</feature>
<dbReference type="PROSITE" id="PS51673">
    <property type="entry name" value="SUZ"/>
    <property type="match status" value="1"/>
</dbReference>
<feature type="compositionally biased region" description="Polar residues" evidence="2">
    <location>
        <begin position="360"/>
        <end position="374"/>
    </location>
</feature>
<feature type="compositionally biased region" description="Polar residues" evidence="2">
    <location>
        <begin position="685"/>
        <end position="705"/>
    </location>
</feature>
<evidence type="ECO:0008006" key="7">
    <source>
        <dbReference type="Google" id="ProtNLM"/>
    </source>
</evidence>
<feature type="compositionally biased region" description="Polar residues" evidence="2">
    <location>
        <begin position="659"/>
        <end position="670"/>
    </location>
</feature>
<evidence type="ECO:0000256" key="1">
    <source>
        <dbReference type="ARBA" id="ARBA00022553"/>
    </source>
</evidence>
<feature type="region of interest" description="Disordered" evidence="2">
    <location>
        <begin position="1"/>
        <end position="69"/>
    </location>
</feature>
<proteinExistence type="predicted"/>
<dbReference type="GO" id="GO:0003676">
    <property type="term" value="F:nucleic acid binding"/>
    <property type="evidence" value="ECO:0007669"/>
    <property type="project" value="UniProtKB-UniRule"/>
</dbReference>
<dbReference type="AlphaFoldDB" id="A0A3D8RQW0"/>
<dbReference type="OrthoDB" id="278430at2759"/>
<evidence type="ECO:0000259" key="4">
    <source>
        <dbReference type="PROSITE" id="PS51673"/>
    </source>
</evidence>
<feature type="region of interest" description="Disordered" evidence="2">
    <location>
        <begin position="89"/>
        <end position="207"/>
    </location>
</feature>
<organism evidence="5 6">
    <name type="scientific">Aspergillus mulundensis</name>
    <dbReference type="NCBI Taxonomy" id="1810919"/>
    <lineage>
        <taxon>Eukaryota</taxon>
        <taxon>Fungi</taxon>
        <taxon>Dikarya</taxon>
        <taxon>Ascomycota</taxon>
        <taxon>Pezizomycotina</taxon>
        <taxon>Eurotiomycetes</taxon>
        <taxon>Eurotiomycetidae</taxon>
        <taxon>Eurotiales</taxon>
        <taxon>Aspergillaceae</taxon>
        <taxon>Aspergillus</taxon>
        <taxon>Aspergillus subgen. Nidulantes</taxon>
    </lineage>
</organism>
<dbReference type="GO" id="GO:0006012">
    <property type="term" value="P:galactose metabolic process"/>
    <property type="evidence" value="ECO:0007669"/>
    <property type="project" value="TreeGrafter"/>
</dbReference>
<dbReference type="PROSITE" id="PS51061">
    <property type="entry name" value="R3H"/>
    <property type="match status" value="1"/>
</dbReference>
<dbReference type="InterPro" id="IPR051937">
    <property type="entry name" value="R3H_domain_containing"/>
</dbReference>
<dbReference type="InterPro" id="IPR024771">
    <property type="entry name" value="SUZ"/>
</dbReference>
<dbReference type="InterPro" id="IPR001374">
    <property type="entry name" value="R3H_dom"/>
</dbReference>
<keyword evidence="1" id="KW-0597">Phosphoprotein</keyword>
<feature type="compositionally biased region" description="Polar residues" evidence="2">
    <location>
        <begin position="793"/>
        <end position="804"/>
    </location>
</feature>
<evidence type="ECO:0000259" key="3">
    <source>
        <dbReference type="PROSITE" id="PS51061"/>
    </source>
</evidence>
<reference evidence="5 6" key="1">
    <citation type="journal article" date="2018" name="IMA Fungus">
        <title>IMA Genome-F 9: Draft genome sequence of Annulohypoxylon stygium, Aspergillus mulundensis, Berkeleyomyces basicola (syn. Thielaviopsis basicola), Ceratocystis smalleyi, two Cercospora beticola strains, Coleophoma cylindrospora, Fusarium fracticaudum, Phialophora cf. hyalina, and Morchella septimelata.</title>
        <authorList>
            <person name="Wingfield B.D."/>
            <person name="Bills G.F."/>
            <person name="Dong Y."/>
            <person name="Huang W."/>
            <person name="Nel W.J."/>
            <person name="Swalarsk-Parry B.S."/>
            <person name="Vaghefi N."/>
            <person name="Wilken P.M."/>
            <person name="An Z."/>
            <person name="de Beer Z.W."/>
            <person name="De Vos L."/>
            <person name="Chen L."/>
            <person name="Duong T.A."/>
            <person name="Gao Y."/>
            <person name="Hammerbacher A."/>
            <person name="Kikkert J.R."/>
            <person name="Li Y."/>
            <person name="Li H."/>
            <person name="Li K."/>
            <person name="Li Q."/>
            <person name="Liu X."/>
            <person name="Ma X."/>
            <person name="Naidoo K."/>
            <person name="Pethybridge S.J."/>
            <person name="Sun J."/>
            <person name="Steenkamp E.T."/>
            <person name="van der Nest M.A."/>
            <person name="van Wyk S."/>
            <person name="Wingfield M.J."/>
            <person name="Xiong C."/>
            <person name="Yue Q."/>
            <person name="Zhang X."/>
        </authorList>
    </citation>
    <scope>NUCLEOTIDE SEQUENCE [LARGE SCALE GENOMIC DNA]</scope>
    <source>
        <strain evidence="5 6">DSM 5745</strain>
    </source>
</reference>
<evidence type="ECO:0000313" key="5">
    <source>
        <dbReference type="EMBL" id="RDW76264.1"/>
    </source>
</evidence>
<dbReference type="CDD" id="cd02642">
    <property type="entry name" value="R3H_encore_like"/>
    <property type="match status" value="1"/>
</dbReference>
<feature type="compositionally biased region" description="Basic and acidic residues" evidence="2">
    <location>
        <begin position="146"/>
        <end position="156"/>
    </location>
</feature>
<dbReference type="SUPFAM" id="SSF82708">
    <property type="entry name" value="R3H domain"/>
    <property type="match status" value="1"/>
</dbReference>
<dbReference type="Pfam" id="PF01424">
    <property type="entry name" value="R3H"/>
    <property type="match status" value="1"/>
</dbReference>